<dbReference type="SMART" id="SM00388">
    <property type="entry name" value="HisKA"/>
    <property type="match status" value="1"/>
</dbReference>
<dbReference type="eggNOG" id="COG5002">
    <property type="taxonomic scope" value="Bacteria"/>
</dbReference>
<sequence>MTIALTLACLALAALAWWLQARRREEVARHAREVAELKERFEETEHAQTARMEAMLDSMIEGLIVLDATGRIARVNEAAETMFGMSRMMAGGTLLEAVRHHEVAALAARAAKEAKAIEQEIRIERPQPRVLQVSVVALRSPTGAEVGTVLVFHDVTRLQQLEAIRQDFVANVSHELRTPLSLIKSAAETLLDGGKNDPAVNARFLEIIDKHANRLSLLIDDLLTLSKLDAERVELDIRSVGLRAAVQDALDDALTLAQPRAIALENQVPVGLSAKVDAAKLRQVLGNLIENAIKYGRERGRVVVQGRATGAAMVEIAVCDDGPGIPAEARSRVFERFYRVDKARSREQGGTGLGLSIVKNLVQAHGGEVRVESELGRGARFFFTLPEAEANGNGTAPSARG</sequence>
<dbReference type="PANTHER" id="PTHR43711:SF1">
    <property type="entry name" value="HISTIDINE KINASE 1"/>
    <property type="match status" value="1"/>
</dbReference>
<evidence type="ECO:0000256" key="2">
    <source>
        <dbReference type="ARBA" id="ARBA00012438"/>
    </source>
</evidence>
<dbReference type="CDD" id="cd00130">
    <property type="entry name" value="PAS"/>
    <property type="match status" value="1"/>
</dbReference>
<dbReference type="InterPro" id="IPR013767">
    <property type="entry name" value="PAS_fold"/>
</dbReference>
<dbReference type="InterPro" id="IPR003661">
    <property type="entry name" value="HisK_dim/P_dom"/>
</dbReference>
<evidence type="ECO:0000256" key="7">
    <source>
        <dbReference type="ARBA" id="ARBA00023136"/>
    </source>
</evidence>
<dbReference type="PROSITE" id="PS50109">
    <property type="entry name" value="HIS_KIN"/>
    <property type="match status" value="1"/>
</dbReference>
<comment type="catalytic activity">
    <reaction evidence="1">
        <text>ATP + protein L-histidine = ADP + protein N-phospho-L-histidine.</text>
        <dbReference type="EC" id="2.7.13.3"/>
    </reaction>
</comment>
<evidence type="ECO:0000256" key="6">
    <source>
        <dbReference type="ARBA" id="ARBA00023012"/>
    </source>
</evidence>
<evidence type="ECO:0000259" key="9">
    <source>
        <dbReference type="PROSITE" id="PS50109"/>
    </source>
</evidence>
<dbReference type="GO" id="GO:0000155">
    <property type="term" value="F:phosphorelay sensor kinase activity"/>
    <property type="evidence" value="ECO:0007669"/>
    <property type="project" value="InterPro"/>
</dbReference>
<dbReference type="InterPro" id="IPR035965">
    <property type="entry name" value="PAS-like_dom_sf"/>
</dbReference>
<dbReference type="STRING" id="452637.Oter_2551"/>
<keyword evidence="8" id="KW-0175">Coiled coil</keyword>
<dbReference type="PANTHER" id="PTHR43711">
    <property type="entry name" value="TWO-COMPONENT HISTIDINE KINASE"/>
    <property type="match status" value="1"/>
</dbReference>
<dbReference type="InterPro" id="IPR050736">
    <property type="entry name" value="Sensor_HK_Regulatory"/>
</dbReference>
<accession>B1ZT44</accession>
<dbReference type="SUPFAM" id="SSF55785">
    <property type="entry name" value="PYP-like sensor domain (PAS domain)"/>
    <property type="match status" value="1"/>
</dbReference>
<dbReference type="FunFam" id="1.10.287.130:FF:000001">
    <property type="entry name" value="Two-component sensor histidine kinase"/>
    <property type="match status" value="1"/>
</dbReference>
<dbReference type="InterPro" id="IPR005467">
    <property type="entry name" value="His_kinase_dom"/>
</dbReference>
<dbReference type="RefSeq" id="WP_012375368.1">
    <property type="nucleotide sequence ID" value="NC_010571.1"/>
</dbReference>
<dbReference type="Pfam" id="PF00989">
    <property type="entry name" value="PAS"/>
    <property type="match status" value="1"/>
</dbReference>
<dbReference type="NCBIfam" id="TIGR00229">
    <property type="entry name" value="sensory_box"/>
    <property type="match status" value="1"/>
</dbReference>
<dbReference type="AlphaFoldDB" id="B1ZT44"/>
<dbReference type="OrthoDB" id="9813151at2"/>
<dbReference type="PRINTS" id="PR00344">
    <property type="entry name" value="BCTRLSENSOR"/>
</dbReference>
<dbReference type="InterPro" id="IPR036097">
    <property type="entry name" value="HisK_dim/P_sf"/>
</dbReference>
<dbReference type="InterPro" id="IPR003594">
    <property type="entry name" value="HATPase_dom"/>
</dbReference>
<dbReference type="InterPro" id="IPR004358">
    <property type="entry name" value="Sig_transdc_His_kin-like_C"/>
</dbReference>
<dbReference type="EMBL" id="CP001032">
    <property type="protein sequence ID" value="ACB75833.1"/>
    <property type="molecule type" value="Genomic_DNA"/>
</dbReference>
<dbReference type="Pfam" id="PF02518">
    <property type="entry name" value="HATPase_c"/>
    <property type="match status" value="1"/>
</dbReference>
<dbReference type="Gene3D" id="3.30.565.10">
    <property type="entry name" value="Histidine kinase-like ATPase, C-terminal domain"/>
    <property type="match status" value="1"/>
</dbReference>
<keyword evidence="4 11" id="KW-0808">Transferase</keyword>
<dbReference type="SMART" id="SM00387">
    <property type="entry name" value="HATPase_c"/>
    <property type="match status" value="1"/>
</dbReference>
<feature type="domain" description="Histidine kinase" evidence="9">
    <location>
        <begin position="171"/>
        <end position="389"/>
    </location>
</feature>
<dbReference type="SUPFAM" id="SSF47384">
    <property type="entry name" value="Homodimeric domain of signal transducing histidine kinase"/>
    <property type="match status" value="1"/>
</dbReference>
<dbReference type="PROSITE" id="PS50112">
    <property type="entry name" value="PAS"/>
    <property type="match status" value="1"/>
</dbReference>
<dbReference type="KEGG" id="ote:Oter_2551"/>
<dbReference type="GO" id="GO:0006355">
    <property type="term" value="P:regulation of DNA-templated transcription"/>
    <property type="evidence" value="ECO:0007669"/>
    <property type="project" value="InterPro"/>
</dbReference>
<gene>
    <name evidence="11" type="ordered locus">Oter_2551</name>
</gene>
<feature type="domain" description="PAS" evidence="10">
    <location>
        <begin position="48"/>
        <end position="87"/>
    </location>
</feature>
<evidence type="ECO:0000256" key="8">
    <source>
        <dbReference type="SAM" id="Coils"/>
    </source>
</evidence>
<organism evidence="11 12">
    <name type="scientific">Opitutus terrae (strain DSM 11246 / JCM 15787 / PB90-1)</name>
    <dbReference type="NCBI Taxonomy" id="452637"/>
    <lineage>
        <taxon>Bacteria</taxon>
        <taxon>Pseudomonadati</taxon>
        <taxon>Verrucomicrobiota</taxon>
        <taxon>Opitutia</taxon>
        <taxon>Opitutales</taxon>
        <taxon>Opitutaceae</taxon>
        <taxon>Opitutus</taxon>
    </lineage>
</organism>
<dbReference type="SMART" id="SM00091">
    <property type="entry name" value="PAS"/>
    <property type="match status" value="1"/>
</dbReference>
<keyword evidence="7" id="KW-0472">Membrane</keyword>
<keyword evidence="3" id="KW-0597">Phosphoprotein</keyword>
<dbReference type="Proteomes" id="UP000007013">
    <property type="component" value="Chromosome"/>
</dbReference>
<dbReference type="InterPro" id="IPR036890">
    <property type="entry name" value="HATPase_C_sf"/>
</dbReference>
<dbReference type="HOGENOM" id="CLU_000445_89_2_0"/>
<protein>
    <recommendedName>
        <fullName evidence="2">histidine kinase</fullName>
        <ecNumber evidence="2">2.7.13.3</ecNumber>
    </recommendedName>
</protein>
<evidence type="ECO:0000259" key="10">
    <source>
        <dbReference type="PROSITE" id="PS50112"/>
    </source>
</evidence>
<dbReference type="Gene3D" id="3.30.450.20">
    <property type="entry name" value="PAS domain"/>
    <property type="match status" value="1"/>
</dbReference>
<dbReference type="FunFam" id="3.30.565.10:FF:000006">
    <property type="entry name" value="Sensor histidine kinase WalK"/>
    <property type="match status" value="1"/>
</dbReference>
<proteinExistence type="predicted"/>
<evidence type="ECO:0000313" key="11">
    <source>
        <dbReference type="EMBL" id="ACB75833.1"/>
    </source>
</evidence>
<dbReference type="InterPro" id="IPR000014">
    <property type="entry name" value="PAS"/>
</dbReference>
<reference evidence="11 12" key="1">
    <citation type="journal article" date="2011" name="J. Bacteriol.">
        <title>Genome sequence of the verrucomicrobium Opitutus terrae PB90-1, an abundant inhabitant of rice paddy soil ecosystems.</title>
        <authorList>
            <person name="van Passel M.W."/>
            <person name="Kant R."/>
            <person name="Palva A."/>
            <person name="Copeland A."/>
            <person name="Lucas S."/>
            <person name="Lapidus A."/>
            <person name="Glavina del Rio T."/>
            <person name="Pitluck S."/>
            <person name="Goltsman E."/>
            <person name="Clum A."/>
            <person name="Sun H."/>
            <person name="Schmutz J."/>
            <person name="Larimer F.W."/>
            <person name="Land M.L."/>
            <person name="Hauser L."/>
            <person name="Kyrpides N."/>
            <person name="Mikhailova N."/>
            <person name="Richardson P.P."/>
            <person name="Janssen P.H."/>
            <person name="de Vos W.M."/>
            <person name="Smidt H."/>
        </authorList>
    </citation>
    <scope>NUCLEOTIDE SEQUENCE [LARGE SCALE GENOMIC DNA]</scope>
    <source>
        <strain evidence="12">DSM 11246 / JCM 15787 / PB90-1</strain>
    </source>
</reference>
<evidence type="ECO:0000256" key="1">
    <source>
        <dbReference type="ARBA" id="ARBA00000085"/>
    </source>
</evidence>
<dbReference type="EC" id="2.7.13.3" evidence="2"/>
<feature type="coiled-coil region" evidence="8">
    <location>
        <begin position="20"/>
        <end position="47"/>
    </location>
</feature>
<dbReference type="CDD" id="cd00082">
    <property type="entry name" value="HisKA"/>
    <property type="match status" value="1"/>
</dbReference>
<keyword evidence="6" id="KW-0902">Two-component regulatory system</keyword>
<keyword evidence="12" id="KW-1185">Reference proteome</keyword>
<dbReference type="SUPFAM" id="SSF55874">
    <property type="entry name" value="ATPase domain of HSP90 chaperone/DNA topoisomerase II/histidine kinase"/>
    <property type="match status" value="1"/>
</dbReference>
<evidence type="ECO:0000313" key="12">
    <source>
        <dbReference type="Proteomes" id="UP000007013"/>
    </source>
</evidence>
<evidence type="ECO:0000256" key="4">
    <source>
        <dbReference type="ARBA" id="ARBA00022679"/>
    </source>
</evidence>
<dbReference type="CDD" id="cd16922">
    <property type="entry name" value="HATPase_EvgS-ArcB-TorS-like"/>
    <property type="match status" value="1"/>
</dbReference>
<dbReference type="Gene3D" id="1.10.287.130">
    <property type="match status" value="1"/>
</dbReference>
<name>B1ZT44_OPITP</name>
<evidence type="ECO:0000256" key="5">
    <source>
        <dbReference type="ARBA" id="ARBA00022777"/>
    </source>
</evidence>
<dbReference type="Pfam" id="PF00512">
    <property type="entry name" value="HisKA"/>
    <property type="match status" value="1"/>
</dbReference>
<keyword evidence="5 11" id="KW-0418">Kinase</keyword>
<evidence type="ECO:0000256" key="3">
    <source>
        <dbReference type="ARBA" id="ARBA00022553"/>
    </source>
</evidence>